<evidence type="ECO:0000313" key="2">
    <source>
        <dbReference type="EMBL" id="BBE50812.1"/>
    </source>
</evidence>
<dbReference type="Proteomes" id="UP000033070">
    <property type="component" value="Chromosome"/>
</dbReference>
<evidence type="ECO:0000313" key="3">
    <source>
        <dbReference type="Proteomes" id="UP000033070"/>
    </source>
</evidence>
<gene>
    <name evidence="2" type="ORF">OYT1_ch1255</name>
</gene>
<keyword evidence="3" id="KW-1185">Reference proteome</keyword>
<protein>
    <recommendedName>
        <fullName evidence="1">DUF6900 domain-containing protein</fullName>
    </recommendedName>
</protein>
<name>A0A2Z6GBQ2_9PROT</name>
<reference evidence="2 3" key="1">
    <citation type="submission" date="2018-06" db="EMBL/GenBank/DDBJ databases">
        <title>OYT1 Genome Sequencing.</title>
        <authorList>
            <person name="Kato S."/>
            <person name="Itoh T."/>
            <person name="Ohkuma M."/>
        </authorList>
    </citation>
    <scope>NUCLEOTIDE SEQUENCE [LARGE SCALE GENOMIC DNA]</scope>
    <source>
        <strain evidence="2 3">OYT1</strain>
    </source>
</reference>
<organism evidence="2 3">
    <name type="scientific">Ferriphaselus amnicola</name>
    <dbReference type="NCBI Taxonomy" id="1188319"/>
    <lineage>
        <taxon>Bacteria</taxon>
        <taxon>Pseudomonadati</taxon>
        <taxon>Pseudomonadota</taxon>
        <taxon>Betaproteobacteria</taxon>
        <taxon>Nitrosomonadales</taxon>
        <taxon>Gallionellaceae</taxon>
        <taxon>Ferriphaselus</taxon>
    </lineage>
</organism>
<dbReference type="InterPro" id="IPR054195">
    <property type="entry name" value="DUF6900"/>
</dbReference>
<proteinExistence type="predicted"/>
<accession>A0A2Z6GBQ2</accession>
<feature type="domain" description="DUF6900" evidence="1">
    <location>
        <begin position="4"/>
        <end position="52"/>
    </location>
</feature>
<dbReference type="EMBL" id="AP018738">
    <property type="protein sequence ID" value="BBE50812.1"/>
    <property type="molecule type" value="Genomic_DNA"/>
</dbReference>
<dbReference type="AlphaFoldDB" id="A0A2Z6GBQ2"/>
<dbReference type="STRING" id="1188319.OYT1_01915"/>
<dbReference type="RefSeq" id="WP_062627081.1">
    <property type="nucleotide sequence ID" value="NZ_AP018738.1"/>
</dbReference>
<dbReference type="Pfam" id="PF21841">
    <property type="entry name" value="DUF6900"/>
    <property type="match status" value="1"/>
</dbReference>
<evidence type="ECO:0000259" key="1">
    <source>
        <dbReference type="Pfam" id="PF21841"/>
    </source>
</evidence>
<sequence length="69" mass="7714">MNQLDTILTLIAEMHLDIETLETRHSDRLDFHDVAVWRIKEALHAAFMAGCEVGLQTPKASEAEIAAQP</sequence>
<dbReference type="OrthoDB" id="7067229at2"/>
<dbReference type="KEGG" id="fam:OYT1_ch1255"/>